<feature type="region of interest" description="Disordered" evidence="1">
    <location>
        <begin position="511"/>
        <end position="533"/>
    </location>
</feature>
<comment type="caution">
    <text evidence="2">The sequence shown here is derived from an EMBL/GenBank/DDBJ whole genome shotgun (WGS) entry which is preliminary data.</text>
</comment>
<accession>A0A811Q8U6</accession>
<evidence type="ECO:0000313" key="3">
    <source>
        <dbReference type="Proteomes" id="UP000604825"/>
    </source>
</evidence>
<dbReference type="PANTHER" id="PTHR33063">
    <property type="entry name" value="OS02G0583500 PROTEIN"/>
    <property type="match status" value="1"/>
</dbReference>
<dbReference type="EMBL" id="CAJGYO010000009">
    <property type="protein sequence ID" value="CAD6253662.1"/>
    <property type="molecule type" value="Genomic_DNA"/>
</dbReference>
<dbReference type="OrthoDB" id="686340at2759"/>
<name>A0A811Q8U6_9POAL</name>
<feature type="compositionally biased region" description="Acidic residues" evidence="1">
    <location>
        <begin position="37"/>
        <end position="64"/>
    </location>
</feature>
<reference evidence="2" key="1">
    <citation type="submission" date="2020-10" db="EMBL/GenBank/DDBJ databases">
        <authorList>
            <person name="Han B."/>
            <person name="Lu T."/>
            <person name="Zhao Q."/>
            <person name="Huang X."/>
            <person name="Zhao Y."/>
        </authorList>
    </citation>
    <scope>NUCLEOTIDE SEQUENCE</scope>
</reference>
<feature type="compositionally biased region" description="Polar residues" evidence="1">
    <location>
        <begin position="177"/>
        <end position="191"/>
    </location>
</feature>
<dbReference type="Proteomes" id="UP000604825">
    <property type="component" value="Unassembled WGS sequence"/>
</dbReference>
<proteinExistence type="predicted"/>
<feature type="compositionally biased region" description="Polar residues" evidence="1">
    <location>
        <begin position="235"/>
        <end position="263"/>
    </location>
</feature>
<feature type="compositionally biased region" description="Polar residues" evidence="1">
    <location>
        <begin position="92"/>
        <end position="110"/>
    </location>
</feature>
<feature type="region of interest" description="Disordered" evidence="1">
    <location>
        <begin position="547"/>
        <end position="566"/>
    </location>
</feature>
<keyword evidence="3" id="KW-1185">Reference proteome</keyword>
<evidence type="ECO:0000313" key="2">
    <source>
        <dbReference type="EMBL" id="CAD6253662.1"/>
    </source>
</evidence>
<sequence>MTTTKYEQERDANVKAVQEVLSLSKGGKGKRLVSDNPESDTEYDPSSDIDNQSDSDDNSNDDLNNEVNTEERPMVPGTRPQQKKQKVETMAVANQQSPRTPTRITRQSAAMPSPAGHPLPRPRHPLPPKNTLKANPKPNAISSSSQLQGHHTTSGSHTTETTDTVPTPPRVTRTSPAMSSPIPNTQPSPSRYTRKSEAMPTPGANTVPSPPRFTRTSAAMFAPGANTIPSPPRFTRSSAAMSSPDTSPGGQSSRQSNDINESAEQFDAANSEGHTYEGEPRDDLVPAPPKNVRKKTMGHGLEKMLNRGKKLAIQVAEGKKRPDVPLQAAKLASETGVALRDNMPIYTSWKLYDNDAGKAEVKKVLDKVVSRLDVDVKNEAPSKAACTDIIKRGVRQTRYHLKKKYFDESLTEEQLLAKQPPPKMKNEEWTKLVEYWCDPKNQRTKYNNMEPDAVDFFGECMSSPQNGRTPLANEIYEQMVAEKERDPEEGEEQKSPSKIVADCLSQISRSSTLLPNIGVPRPSKTGRSTSTATQARLQAQFEETLQAAREEAARKQEELQAQLQAQ</sequence>
<feature type="compositionally biased region" description="Low complexity" evidence="1">
    <location>
        <begin position="149"/>
        <end position="176"/>
    </location>
</feature>
<organism evidence="2 3">
    <name type="scientific">Miscanthus lutarioriparius</name>
    <dbReference type="NCBI Taxonomy" id="422564"/>
    <lineage>
        <taxon>Eukaryota</taxon>
        <taxon>Viridiplantae</taxon>
        <taxon>Streptophyta</taxon>
        <taxon>Embryophyta</taxon>
        <taxon>Tracheophyta</taxon>
        <taxon>Spermatophyta</taxon>
        <taxon>Magnoliopsida</taxon>
        <taxon>Liliopsida</taxon>
        <taxon>Poales</taxon>
        <taxon>Poaceae</taxon>
        <taxon>PACMAD clade</taxon>
        <taxon>Panicoideae</taxon>
        <taxon>Andropogonodae</taxon>
        <taxon>Andropogoneae</taxon>
        <taxon>Saccharinae</taxon>
        <taxon>Miscanthus</taxon>
    </lineage>
</organism>
<protein>
    <submittedName>
        <fullName evidence="2">Uncharacterized protein</fullName>
    </submittedName>
</protein>
<dbReference type="PANTHER" id="PTHR33063:SF16">
    <property type="entry name" value="OS02G0241300 PROTEIN"/>
    <property type="match status" value="1"/>
</dbReference>
<evidence type="ECO:0000256" key="1">
    <source>
        <dbReference type="SAM" id="MobiDB-lite"/>
    </source>
</evidence>
<dbReference type="AlphaFoldDB" id="A0A811Q8U6"/>
<feature type="compositionally biased region" description="Basic and acidic residues" evidence="1">
    <location>
        <begin position="548"/>
        <end position="558"/>
    </location>
</feature>
<feature type="compositionally biased region" description="Basic and acidic residues" evidence="1">
    <location>
        <begin position="274"/>
        <end position="284"/>
    </location>
</feature>
<feature type="region of interest" description="Disordered" evidence="1">
    <location>
        <begin position="20"/>
        <end position="305"/>
    </location>
</feature>
<gene>
    <name evidence="2" type="ORF">NCGR_LOCUS37286</name>
</gene>